<reference evidence="1 2" key="2">
    <citation type="journal article" date="2013" name="Plant Cell Physiol.">
        <title>Rice Annotation Project Database (RAP-DB): an integrative and interactive database for rice genomics.</title>
        <authorList>
            <person name="Sakai H."/>
            <person name="Lee S.S."/>
            <person name="Tanaka T."/>
            <person name="Numa H."/>
            <person name="Kim J."/>
            <person name="Kawahara Y."/>
            <person name="Wakimoto H."/>
            <person name="Yang C.C."/>
            <person name="Iwamoto M."/>
            <person name="Abe T."/>
            <person name="Yamada Y."/>
            <person name="Muto A."/>
            <person name="Inokuchi H."/>
            <person name="Ikemura T."/>
            <person name="Matsumoto T."/>
            <person name="Sasaki T."/>
            <person name="Itoh T."/>
        </authorList>
    </citation>
    <scope>NUCLEOTIDE SEQUENCE [LARGE SCALE GENOMIC DNA]</scope>
    <source>
        <strain evidence="2">cv. Nipponbare</strain>
    </source>
</reference>
<dbReference type="Proteomes" id="UP000059680">
    <property type="component" value="Chromosome 12"/>
</dbReference>
<reference evidence="1 2" key="3">
    <citation type="journal article" date="2013" name="Rice">
        <title>Improvement of the Oryza sativa Nipponbare reference genome using next generation sequence and optical map data.</title>
        <authorList>
            <person name="Kawahara Y."/>
            <person name="de la Bastide M."/>
            <person name="Hamilton J.P."/>
            <person name="Kanamori H."/>
            <person name="McCombie W.R."/>
            <person name="Ouyang S."/>
            <person name="Schwartz D.C."/>
            <person name="Tanaka T."/>
            <person name="Wu J."/>
            <person name="Zhou S."/>
            <person name="Childs K.L."/>
            <person name="Davidson R.M."/>
            <person name="Lin H."/>
            <person name="Quesada-Ocampo L."/>
            <person name="Vaillancourt B."/>
            <person name="Sakai H."/>
            <person name="Lee S.S."/>
            <person name="Kim J."/>
            <person name="Numa H."/>
            <person name="Itoh T."/>
            <person name="Buell C.R."/>
            <person name="Matsumoto T."/>
        </authorList>
    </citation>
    <scope>NUCLEOTIDE SEQUENCE [LARGE SCALE GENOMIC DNA]</scope>
    <source>
        <strain evidence="2">cv. Nipponbare</strain>
    </source>
</reference>
<proteinExistence type="predicted"/>
<accession>A0A0N7KTN5</accession>
<dbReference type="AlphaFoldDB" id="A0A0N7KTN5"/>
<gene>
    <name evidence="1" type="ordered locus">Os12g0177200</name>
    <name evidence="1" type="ORF">OSNPB_120177200</name>
</gene>
<sequence>RPRCFALVWPLPGRDTSACAGGRVDFAASRVSALALVFLHKSPSFY</sequence>
<dbReference type="Gramene" id="Os12t0177200-01">
    <property type="protein sequence ID" value="Os12t0177200-01"/>
    <property type="gene ID" value="Os12g0177200"/>
</dbReference>
<dbReference type="PaxDb" id="39947-A0A0N7KTN5"/>
<evidence type="ECO:0000313" key="2">
    <source>
        <dbReference type="Proteomes" id="UP000059680"/>
    </source>
</evidence>
<protein>
    <submittedName>
        <fullName evidence="1">Os12g0177200 protein</fullName>
    </submittedName>
</protein>
<keyword evidence="2" id="KW-1185">Reference proteome</keyword>
<evidence type="ECO:0000313" key="1">
    <source>
        <dbReference type="EMBL" id="BAT16114.1"/>
    </source>
</evidence>
<name>A0A0N7KTN5_ORYSJ</name>
<organism evidence="1 2">
    <name type="scientific">Oryza sativa subsp. japonica</name>
    <name type="common">Rice</name>
    <dbReference type="NCBI Taxonomy" id="39947"/>
    <lineage>
        <taxon>Eukaryota</taxon>
        <taxon>Viridiplantae</taxon>
        <taxon>Streptophyta</taxon>
        <taxon>Embryophyta</taxon>
        <taxon>Tracheophyta</taxon>
        <taxon>Spermatophyta</taxon>
        <taxon>Magnoliopsida</taxon>
        <taxon>Liliopsida</taxon>
        <taxon>Poales</taxon>
        <taxon>Poaceae</taxon>
        <taxon>BOP clade</taxon>
        <taxon>Oryzoideae</taxon>
        <taxon>Oryzeae</taxon>
        <taxon>Oryzinae</taxon>
        <taxon>Oryza</taxon>
        <taxon>Oryza sativa</taxon>
    </lineage>
</organism>
<reference evidence="2" key="1">
    <citation type="journal article" date="2005" name="Nature">
        <title>The map-based sequence of the rice genome.</title>
        <authorList>
            <consortium name="International rice genome sequencing project (IRGSP)"/>
            <person name="Matsumoto T."/>
            <person name="Wu J."/>
            <person name="Kanamori H."/>
            <person name="Katayose Y."/>
            <person name="Fujisawa M."/>
            <person name="Namiki N."/>
            <person name="Mizuno H."/>
            <person name="Yamamoto K."/>
            <person name="Antonio B.A."/>
            <person name="Baba T."/>
            <person name="Sakata K."/>
            <person name="Nagamura Y."/>
            <person name="Aoki H."/>
            <person name="Arikawa K."/>
            <person name="Arita K."/>
            <person name="Bito T."/>
            <person name="Chiden Y."/>
            <person name="Fujitsuka N."/>
            <person name="Fukunaka R."/>
            <person name="Hamada M."/>
            <person name="Harada C."/>
            <person name="Hayashi A."/>
            <person name="Hijishita S."/>
            <person name="Honda M."/>
            <person name="Hosokawa S."/>
            <person name="Ichikawa Y."/>
            <person name="Idonuma A."/>
            <person name="Iijima M."/>
            <person name="Ikeda M."/>
            <person name="Ikeno M."/>
            <person name="Ito K."/>
            <person name="Ito S."/>
            <person name="Ito T."/>
            <person name="Ito Y."/>
            <person name="Ito Y."/>
            <person name="Iwabuchi A."/>
            <person name="Kamiya K."/>
            <person name="Karasawa W."/>
            <person name="Kurita K."/>
            <person name="Katagiri S."/>
            <person name="Kikuta A."/>
            <person name="Kobayashi H."/>
            <person name="Kobayashi N."/>
            <person name="Machita K."/>
            <person name="Maehara T."/>
            <person name="Masukawa M."/>
            <person name="Mizubayashi T."/>
            <person name="Mukai Y."/>
            <person name="Nagasaki H."/>
            <person name="Nagata Y."/>
            <person name="Naito S."/>
            <person name="Nakashima M."/>
            <person name="Nakama Y."/>
            <person name="Nakamichi Y."/>
            <person name="Nakamura M."/>
            <person name="Meguro A."/>
            <person name="Negishi M."/>
            <person name="Ohta I."/>
            <person name="Ohta T."/>
            <person name="Okamoto M."/>
            <person name="Ono N."/>
            <person name="Saji S."/>
            <person name="Sakaguchi M."/>
            <person name="Sakai K."/>
            <person name="Shibata M."/>
            <person name="Shimokawa T."/>
            <person name="Song J."/>
            <person name="Takazaki Y."/>
            <person name="Terasawa K."/>
            <person name="Tsugane M."/>
            <person name="Tsuji K."/>
            <person name="Ueda S."/>
            <person name="Waki K."/>
            <person name="Yamagata H."/>
            <person name="Yamamoto M."/>
            <person name="Yamamoto S."/>
            <person name="Yamane H."/>
            <person name="Yoshiki S."/>
            <person name="Yoshihara R."/>
            <person name="Yukawa K."/>
            <person name="Zhong H."/>
            <person name="Yano M."/>
            <person name="Yuan Q."/>
            <person name="Ouyang S."/>
            <person name="Liu J."/>
            <person name="Jones K.M."/>
            <person name="Gansberger K."/>
            <person name="Moffat K."/>
            <person name="Hill J."/>
            <person name="Bera J."/>
            <person name="Fadrosh D."/>
            <person name="Jin S."/>
            <person name="Johri S."/>
            <person name="Kim M."/>
            <person name="Overton L."/>
            <person name="Reardon M."/>
            <person name="Tsitrin T."/>
            <person name="Vuong H."/>
            <person name="Weaver B."/>
            <person name="Ciecko A."/>
            <person name="Tallon L."/>
            <person name="Jackson J."/>
            <person name="Pai G."/>
            <person name="Aken S.V."/>
            <person name="Utterback T."/>
            <person name="Reidmuller S."/>
            <person name="Feldblyum T."/>
            <person name="Hsiao J."/>
            <person name="Zismann V."/>
            <person name="Iobst S."/>
            <person name="de Vazeille A.R."/>
            <person name="Buell C.R."/>
            <person name="Ying K."/>
            <person name="Li Y."/>
            <person name="Lu T."/>
            <person name="Huang Y."/>
            <person name="Zhao Q."/>
            <person name="Feng Q."/>
            <person name="Zhang L."/>
            <person name="Zhu J."/>
            <person name="Weng Q."/>
            <person name="Mu J."/>
            <person name="Lu Y."/>
            <person name="Fan D."/>
            <person name="Liu Y."/>
            <person name="Guan J."/>
            <person name="Zhang Y."/>
            <person name="Yu S."/>
            <person name="Liu X."/>
            <person name="Zhang Y."/>
            <person name="Hong G."/>
            <person name="Han B."/>
            <person name="Choisne N."/>
            <person name="Demange N."/>
            <person name="Orjeda G."/>
            <person name="Samain S."/>
            <person name="Cattolico L."/>
            <person name="Pelletier E."/>
            <person name="Couloux A."/>
            <person name="Segurens B."/>
            <person name="Wincker P."/>
            <person name="D'Hont A."/>
            <person name="Scarpelli C."/>
            <person name="Weissenbach J."/>
            <person name="Salanoubat M."/>
            <person name="Quetier F."/>
            <person name="Yu Y."/>
            <person name="Kim H.R."/>
            <person name="Rambo T."/>
            <person name="Currie J."/>
            <person name="Collura K."/>
            <person name="Luo M."/>
            <person name="Yang T."/>
            <person name="Ammiraju J.S.S."/>
            <person name="Engler F."/>
            <person name="Soderlund C."/>
            <person name="Wing R.A."/>
            <person name="Palmer L.E."/>
            <person name="de la Bastide M."/>
            <person name="Spiegel L."/>
            <person name="Nascimento L."/>
            <person name="Zutavern T."/>
            <person name="O'Shaughnessy A."/>
            <person name="Dike S."/>
            <person name="Dedhia N."/>
            <person name="Preston R."/>
            <person name="Balija V."/>
            <person name="McCombie W.R."/>
            <person name="Chow T."/>
            <person name="Chen H."/>
            <person name="Chung M."/>
            <person name="Chen C."/>
            <person name="Shaw J."/>
            <person name="Wu H."/>
            <person name="Hsiao K."/>
            <person name="Chao Y."/>
            <person name="Chu M."/>
            <person name="Cheng C."/>
            <person name="Hour A."/>
            <person name="Lee P."/>
            <person name="Lin S."/>
            <person name="Lin Y."/>
            <person name="Liou J."/>
            <person name="Liu S."/>
            <person name="Hsing Y."/>
            <person name="Raghuvanshi S."/>
            <person name="Mohanty A."/>
            <person name="Bharti A.K."/>
            <person name="Gaur A."/>
            <person name="Gupta V."/>
            <person name="Kumar D."/>
            <person name="Ravi V."/>
            <person name="Vij S."/>
            <person name="Kapur A."/>
            <person name="Khurana P."/>
            <person name="Khurana P."/>
            <person name="Khurana J.P."/>
            <person name="Tyagi A.K."/>
            <person name="Gaikwad K."/>
            <person name="Singh A."/>
            <person name="Dalal V."/>
            <person name="Srivastava S."/>
            <person name="Dixit A."/>
            <person name="Pal A.K."/>
            <person name="Ghazi I.A."/>
            <person name="Yadav M."/>
            <person name="Pandit A."/>
            <person name="Bhargava A."/>
            <person name="Sureshbabu K."/>
            <person name="Batra K."/>
            <person name="Sharma T.R."/>
            <person name="Mohapatra T."/>
            <person name="Singh N.K."/>
            <person name="Messing J."/>
            <person name="Nelson A.B."/>
            <person name="Fuks G."/>
            <person name="Kavchok S."/>
            <person name="Keizer G."/>
            <person name="Linton E."/>
            <person name="Llaca V."/>
            <person name="Song R."/>
            <person name="Tanyolac B."/>
            <person name="Young S."/>
            <person name="Ho-Il K."/>
            <person name="Hahn J.H."/>
            <person name="Sangsakoo G."/>
            <person name="Vanavichit A."/>
            <person name="de Mattos Luiz.A.T."/>
            <person name="Zimmer P.D."/>
            <person name="Malone G."/>
            <person name="Dellagostin O."/>
            <person name="de Oliveira A.C."/>
            <person name="Bevan M."/>
            <person name="Bancroft I."/>
            <person name="Minx P."/>
            <person name="Cordum H."/>
            <person name="Wilson R."/>
            <person name="Cheng Z."/>
            <person name="Jin W."/>
            <person name="Jiang J."/>
            <person name="Leong S.A."/>
            <person name="Iwama H."/>
            <person name="Gojobori T."/>
            <person name="Itoh T."/>
            <person name="Niimura Y."/>
            <person name="Fujii Y."/>
            <person name="Habara T."/>
            <person name="Sakai H."/>
            <person name="Sato Y."/>
            <person name="Wilson G."/>
            <person name="Kumar K."/>
            <person name="McCouch S."/>
            <person name="Juretic N."/>
            <person name="Hoen D."/>
            <person name="Wright S."/>
            <person name="Bruskiewich R."/>
            <person name="Bureau T."/>
            <person name="Miyao A."/>
            <person name="Hirochika H."/>
            <person name="Nishikawa T."/>
            <person name="Kadowaki K."/>
            <person name="Sugiura M."/>
            <person name="Burr B."/>
            <person name="Sasaki T."/>
        </authorList>
    </citation>
    <scope>NUCLEOTIDE SEQUENCE [LARGE SCALE GENOMIC DNA]</scope>
    <source>
        <strain evidence="2">cv. Nipponbare</strain>
    </source>
</reference>
<dbReference type="EMBL" id="AP014968">
    <property type="protein sequence ID" value="BAT16114.1"/>
    <property type="molecule type" value="Genomic_DNA"/>
</dbReference>
<feature type="non-terminal residue" evidence="1">
    <location>
        <position position="1"/>
    </location>
</feature>
<dbReference type="InParanoid" id="A0A0N7KTN5"/>